<dbReference type="Proteomes" id="UP000050863">
    <property type="component" value="Unassembled WGS sequence"/>
</dbReference>
<feature type="compositionally biased region" description="Basic and acidic residues" evidence="1">
    <location>
        <begin position="39"/>
        <end position="48"/>
    </location>
</feature>
<feature type="region of interest" description="Disordered" evidence="1">
    <location>
        <begin position="21"/>
        <end position="49"/>
    </location>
</feature>
<evidence type="ECO:0000313" key="3">
    <source>
        <dbReference type="Proteomes" id="UP000050863"/>
    </source>
</evidence>
<proteinExistence type="predicted"/>
<sequence>MIRPLVHSRASLPFKMRVRFHRNPRSSNDQVESSALPSERLRSRRDTGSNDIAVALCGM</sequence>
<evidence type="ECO:0000256" key="1">
    <source>
        <dbReference type="SAM" id="MobiDB-lite"/>
    </source>
</evidence>
<feature type="compositionally biased region" description="Polar residues" evidence="1">
    <location>
        <begin position="25"/>
        <end position="36"/>
    </location>
</feature>
<protein>
    <submittedName>
        <fullName evidence="2">Uncharacterized protein</fullName>
    </submittedName>
</protein>
<accession>A0A0R3LMT3</accession>
<name>A0A0R3LMT3_9BRAD</name>
<dbReference type="EMBL" id="LLXZ01000105">
    <property type="protein sequence ID" value="KRR07061.1"/>
    <property type="molecule type" value="Genomic_DNA"/>
</dbReference>
<comment type="caution">
    <text evidence="2">The sequence shown here is derived from an EMBL/GenBank/DDBJ whole genome shotgun (WGS) entry which is preliminary data.</text>
</comment>
<organism evidence="2 3">
    <name type="scientific">Bradyrhizobium jicamae</name>
    <dbReference type="NCBI Taxonomy" id="280332"/>
    <lineage>
        <taxon>Bacteria</taxon>
        <taxon>Pseudomonadati</taxon>
        <taxon>Pseudomonadota</taxon>
        <taxon>Alphaproteobacteria</taxon>
        <taxon>Hyphomicrobiales</taxon>
        <taxon>Nitrobacteraceae</taxon>
        <taxon>Bradyrhizobium</taxon>
    </lineage>
</organism>
<keyword evidence="3" id="KW-1185">Reference proteome</keyword>
<gene>
    <name evidence="2" type="ORF">CQ12_24805</name>
</gene>
<reference evidence="2 3" key="1">
    <citation type="submission" date="2014-03" db="EMBL/GenBank/DDBJ databases">
        <title>Bradyrhizobium valentinum sp. nov., isolated from effective nodules of Lupinus mariae-josephae, a lupine endemic of basic-lime soils in Eastern Spain.</title>
        <authorList>
            <person name="Duran D."/>
            <person name="Rey L."/>
            <person name="Navarro A."/>
            <person name="Busquets A."/>
            <person name="Imperial J."/>
            <person name="Ruiz-Argueso T."/>
        </authorList>
    </citation>
    <scope>NUCLEOTIDE SEQUENCE [LARGE SCALE GENOMIC DNA]</scope>
    <source>
        <strain evidence="2 3">PAC68</strain>
    </source>
</reference>
<dbReference type="AlphaFoldDB" id="A0A0R3LMT3"/>
<evidence type="ECO:0000313" key="2">
    <source>
        <dbReference type="EMBL" id="KRR07061.1"/>
    </source>
</evidence>